<feature type="signal peptide" evidence="20">
    <location>
        <begin position="1"/>
        <end position="27"/>
    </location>
</feature>
<dbReference type="EMBL" id="KI392290">
    <property type="protein sequence ID" value="ERN18086.1"/>
    <property type="molecule type" value="Genomic_DNA"/>
</dbReference>
<keyword evidence="14" id="KW-0675">Receptor</keyword>
<keyword evidence="6" id="KW-0808">Transferase</keyword>
<evidence type="ECO:0000256" key="1">
    <source>
        <dbReference type="ARBA" id="ARBA00004167"/>
    </source>
</evidence>
<keyword evidence="5" id="KW-0433">Leucine-rich repeat</keyword>
<gene>
    <name evidence="22" type="ORF">AMTR_s00046p00225460</name>
</gene>
<dbReference type="Pfam" id="PF00560">
    <property type="entry name" value="LRR_1"/>
    <property type="match status" value="1"/>
</dbReference>
<evidence type="ECO:0000256" key="6">
    <source>
        <dbReference type="ARBA" id="ARBA00022679"/>
    </source>
</evidence>
<dbReference type="PROSITE" id="PS00108">
    <property type="entry name" value="PROTEIN_KINASE_ST"/>
    <property type="match status" value="1"/>
</dbReference>
<dbReference type="PROSITE" id="PS51450">
    <property type="entry name" value="LRR"/>
    <property type="match status" value="1"/>
</dbReference>
<dbReference type="eggNOG" id="ENOG502QRK1">
    <property type="taxonomic scope" value="Eukaryota"/>
</dbReference>
<keyword evidence="9 17" id="KW-0547">Nucleotide-binding</keyword>
<dbReference type="CDD" id="cd14066">
    <property type="entry name" value="STKc_IRAK"/>
    <property type="match status" value="1"/>
</dbReference>
<dbReference type="Gene3D" id="2.60.120.430">
    <property type="entry name" value="Galactose-binding lectin"/>
    <property type="match status" value="1"/>
</dbReference>
<protein>
    <recommendedName>
        <fullName evidence="2">non-specific serine/threonine protein kinase</fullName>
        <ecNumber evidence="2">2.7.11.1</ecNumber>
    </recommendedName>
</protein>
<evidence type="ECO:0000256" key="13">
    <source>
        <dbReference type="ARBA" id="ARBA00023136"/>
    </source>
</evidence>
<keyword evidence="8" id="KW-0677">Repeat</keyword>
<dbReference type="Gene3D" id="1.10.510.10">
    <property type="entry name" value="Transferase(Phosphotransferase) domain 1"/>
    <property type="match status" value="1"/>
</dbReference>
<reference evidence="23" key="1">
    <citation type="journal article" date="2013" name="Science">
        <title>The Amborella genome and the evolution of flowering plants.</title>
        <authorList>
            <consortium name="Amborella Genome Project"/>
        </authorList>
    </citation>
    <scope>NUCLEOTIDE SEQUENCE [LARGE SCALE GENOMIC DNA]</scope>
</reference>
<accession>U5CXP1</accession>
<dbReference type="Gene3D" id="3.80.10.10">
    <property type="entry name" value="Ribonuclease Inhibitor"/>
    <property type="match status" value="1"/>
</dbReference>
<dbReference type="InterPro" id="IPR017441">
    <property type="entry name" value="Protein_kinase_ATP_BS"/>
</dbReference>
<feature type="compositionally biased region" description="Low complexity" evidence="18">
    <location>
        <begin position="900"/>
        <end position="913"/>
    </location>
</feature>
<evidence type="ECO:0000256" key="17">
    <source>
        <dbReference type="PROSITE-ProRule" id="PRU10141"/>
    </source>
</evidence>
<evidence type="ECO:0000256" key="8">
    <source>
        <dbReference type="ARBA" id="ARBA00022737"/>
    </source>
</evidence>
<keyword evidence="4" id="KW-0597">Phosphoprotein</keyword>
<dbReference type="SUPFAM" id="SSF52058">
    <property type="entry name" value="L domain-like"/>
    <property type="match status" value="1"/>
</dbReference>
<evidence type="ECO:0000256" key="3">
    <source>
        <dbReference type="ARBA" id="ARBA00022527"/>
    </source>
</evidence>
<feature type="chain" id="PRO_5004658752" description="non-specific serine/threonine protein kinase" evidence="20">
    <location>
        <begin position="28"/>
        <end position="925"/>
    </location>
</feature>
<evidence type="ECO:0000256" key="20">
    <source>
        <dbReference type="SAM" id="SignalP"/>
    </source>
</evidence>
<keyword evidence="10" id="KW-0418">Kinase</keyword>
<keyword evidence="7 19" id="KW-0812">Transmembrane</keyword>
<feature type="domain" description="Protein kinase" evidence="21">
    <location>
        <begin position="596"/>
        <end position="872"/>
    </location>
</feature>
<dbReference type="InterPro" id="IPR000719">
    <property type="entry name" value="Prot_kinase_dom"/>
</dbReference>
<evidence type="ECO:0000256" key="9">
    <source>
        <dbReference type="ARBA" id="ARBA00022741"/>
    </source>
</evidence>
<comment type="catalytic activity">
    <reaction evidence="16">
        <text>L-seryl-[protein] + ATP = O-phospho-L-seryl-[protein] + ADP + H(+)</text>
        <dbReference type="Rhea" id="RHEA:17989"/>
        <dbReference type="Rhea" id="RHEA-COMP:9863"/>
        <dbReference type="Rhea" id="RHEA-COMP:11604"/>
        <dbReference type="ChEBI" id="CHEBI:15378"/>
        <dbReference type="ChEBI" id="CHEBI:29999"/>
        <dbReference type="ChEBI" id="CHEBI:30616"/>
        <dbReference type="ChEBI" id="CHEBI:83421"/>
        <dbReference type="ChEBI" id="CHEBI:456216"/>
        <dbReference type="EC" id="2.7.11.1"/>
    </reaction>
</comment>
<evidence type="ECO:0000256" key="14">
    <source>
        <dbReference type="ARBA" id="ARBA00023170"/>
    </source>
</evidence>
<evidence type="ECO:0000256" key="7">
    <source>
        <dbReference type="ARBA" id="ARBA00022692"/>
    </source>
</evidence>
<dbReference type="InterPro" id="IPR032675">
    <property type="entry name" value="LRR_dom_sf"/>
</dbReference>
<evidence type="ECO:0000256" key="11">
    <source>
        <dbReference type="ARBA" id="ARBA00022840"/>
    </source>
</evidence>
<sequence>MSVRHPLLLAQQSASLFACFVSINCCAQTNITESATGINWTTDRGLQHERGVCFTLKSPPTAPFQYIRVFNADVGNRWCYSLKTLDNEAFLIRGSFVNGSSLLLYGLSVFNVSIDATVLSQVNAALDPTVVEAILRPGKNYVNFCLIEGVGDPFLSKLELRPVKVKGSWVENNKILKLMRRVDLGNMNFTVRFPDDPFDRIWAVDDLASDGGATVIYSPNATSGLEGIGAQVPTLVLASALSHPSHLQFILQSLEHGVNKYLVLLYFMELNPLVTRPGERVFHIFANGEKKFDSFDIFGNGSSNSSNYREVEFEMSAKGSLNISLVSASTEFGPICNGYEVYRVIDAVMGTSQKNVDVLAQARDQLLANNPHNNYTVLNKWSGDPCLPLSPNGQPVPWDGLDCEFQKGVFVVTTLDLASNSLQGRVPTILTELDELKKLNLSHNQLSGTIPEFPCSSMLTSVDIRYNEFTGAIPQSFTCLPHLSTLLLGCNPDLSSDLPAGLNPNVVTGSDGCDTQDEINGQAQRNTVFISSVAGGSVAFTVAIGIIFTCFYRRGFQRHRRKQIASVPSIPVSVDLVSKPIRIQPFSLETIEVTTCKYMTMIGEGGFGAVYHGNLNGQDIAVKVRSAISTQGTREFENELNFLSAIQHENLVPLLGYCCENDQQILVYPFMSNGSLQDRLYGDAAKRKPLDWPTRISIALGAARGLLYLHTFAARCIIHRDVKSSNILLDHSMSAKVADFGFSKYAPQEGDSGASLEVRGTAGYLDPEYYSTQQLTVKSDVFSFGVVLLEIISGREPLNIHRPRSEWSLVEWAKSLIKEGKIEDVVDPTIRSAYAGEAMWRMVEAALTCVETFGTYRPSMEYVVRELEDALIIENNASMYMRSIESFGSCRFPSLERKNSLSPPSATPSEPSPINAQALPLPVPR</sequence>
<feature type="region of interest" description="Disordered" evidence="18">
    <location>
        <begin position="896"/>
        <end position="925"/>
    </location>
</feature>
<dbReference type="Pfam" id="PF07714">
    <property type="entry name" value="PK_Tyr_Ser-Thr"/>
    <property type="match status" value="1"/>
</dbReference>
<keyword evidence="20" id="KW-0732">Signal</keyword>
<evidence type="ECO:0000256" key="12">
    <source>
        <dbReference type="ARBA" id="ARBA00022989"/>
    </source>
</evidence>
<dbReference type="AlphaFoldDB" id="U5CXP1"/>
<name>U5CXP1_AMBTC</name>
<dbReference type="InterPro" id="IPR008271">
    <property type="entry name" value="Ser/Thr_kinase_AS"/>
</dbReference>
<dbReference type="PROSITE" id="PS00107">
    <property type="entry name" value="PROTEIN_KINASE_ATP"/>
    <property type="match status" value="1"/>
</dbReference>
<dbReference type="GO" id="GO:0016020">
    <property type="term" value="C:membrane"/>
    <property type="evidence" value="ECO:0007669"/>
    <property type="project" value="UniProtKB-SubCell"/>
</dbReference>
<dbReference type="PROSITE" id="PS51257">
    <property type="entry name" value="PROKAR_LIPOPROTEIN"/>
    <property type="match status" value="1"/>
</dbReference>
<dbReference type="GO" id="GO:0004674">
    <property type="term" value="F:protein serine/threonine kinase activity"/>
    <property type="evidence" value="ECO:0007669"/>
    <property type="project" value="UniProtKB-KW"/>
</dbReference>
<dbReference type="InterPro" id="IPR001611">
    <property type="entry name" value="Leu-rich_rpt"/>
</dbReference>
<organism evidence="22 23">
    <name type="scientific">Amborella trichopoda</name>
    <dbReference type="NCBI Taxonomy" id="13333"/>
    <lineage>
        <taxon>Eukaryota</taxon>
        <taxon>Viridiplantae</taxon>
        <taxon>Streptophyta</taxon>
        <taxon>Embryophyta</taxon>
        <taxon>Tracheophyta</taxon>
        <taxon>Spermatophyta</taxon>
        <taxon>Magnoliopsida</taxon>
        <taxon>Amborellales</taxon>
        <taxon>Amborellaceae</taxon>
        <taxon>Amborella</taxon>
    </lineage>
</organism>
<keyword evidence="3" id="KW-0723">Serine/threonine-protein kinase</keyword>
<feature type="binding site" evidence="17">
    <location>
        <position position="623"/>
    </location>
    <ligand>
        <name>ATP</name>
        <dbReference type="ChEBI" id="CHEBI:30616"/>
    </ligand>
</feature>
<evidence type="ECO:0000256" key="5">
    <source>
        <dbReference type="ARBA" id="ARBA00022614"/>
    </source>
</evidence>
<dbReference type="Pfam" id="PF12819">
    <property type="entry name" value="Malectin_like"/>
    <property type="match status" value="1"/>
</dbReference>
<dbReference type="PROSITE" id="PS50011">
    <property type="entry name" value="PROTEIN_KINASE_DOM"/>
    <property type="match status" value="1"/>
</dbReference>
<keyword evidence="13 19" id="KW-0472">Membrane</keyword>
<proteinExistence type="predicted"/>
<evidence type="ECO:0000256" key="10">
    <source>
        <dbReference type="ARBA" id="ARBA00022777"/>
    </source>
</evidence>
<dbReference type="Gramene" id="ERN18086">
    <property type="protein sequence ID" value="ERN18086"/>
    <property type="gene ID" value="AMTR_s00046p00225460"/>
</dbReference>
<dbReference type="Gene3D" id="3.30.200.20">
    <property type="entry name" value="Phosphorylase Kinase, domain 1"/>
    <property type="match status" value="1"/>
</dbReference>
<feature type="transmembrane region" description="Helical" evidence="19">
    <location>
        <begin position="528"/>
        <end position="552"/>
    </location>
</feature>
<evidence type="ECO:0000313" key="22">
    <source>
        <dbReference type="EMBL" id="ERN18086.1"/>
    </source>
</evidence>
<keyword evidence="12 19" id="KW-1133">Transmembrane helix</keyword>
<dbReference type="InterPro" id="IPR024788">
    <property type="entry name" value="Malectin-like_Carb-bd_dom"/>
</dbReference>
<comment type="subcellular location">
    <subcellularLocation>
        <location evidence="1">Membrane</location>
        <topology evidence="1">Single-pass membrane protein</topology>
    </subcellularLocation>
</comment>
<evidence type="ECO:0000256" key="18">
    <source>
        <dbReference type="SAM" id="MobiDB-lite"/>
    </source>
</evidence>
<dbReference type="FunFam" id="1.10.510.10:FF:000146">
    <property type="entry name" value="LRR receptor-like serine/threonine-protein kinase IOS1"/>
    <property type="match status" value="1"/>
</dbReference>
<dbReference type="Proteomes" id="UP000017836">
    <property type="component" value="Unassembled WGS sequence"/>
</dbReference>
<keyword evidence="11 17" id="KW-0067">ATP-binding</keyword>
<dbReference type="GO" id="GO:0005524">
    <property type="term" value="F:ATP binding"/>
    <property type="evidence" value="ECO:0007669"/>
    <property type="project" value="UniProtKB-UniRule"/>
</dbReference>
<keyword evidence="23" id="KW-1185">Reference proteome</keyword>
<dbReference type="HOGENOM" id="CLU_000288_41_3_1"/>
<dbReference type="SUPFAM" id="SSF56112">
    <property type="entry name" value="Protein kinase-like (PK-like)"/>
    <property type="match status" value="1"/>
</dbReference>
<evidence type="ECO:0000259" key="21">
    <source>
        <dbReference type="PROSITE" id="PS50011"/>
    </source>
</evidence>
<dbReference type="SMART" id="SM00220">
    <property type="entry name" value="S_TKc"/>
    <property type="match status" value="1"/>
</dbReference>
<dbReference type="InterPro" id="IPR001245">
    <property type="entry name" value="Ser-Thr/Tyr_kinase_cat_dom"/>
</dbReference>
<dbReference type="PANTHER" id="PTHR45631:SF27">
    <property type="entry name" value="PROTEIN KINASE DOMAIN-CONTAINING PROTEIN"/>
    <property type="match status" value="1"/>
</dbReference>
<comment type="catalytic activity">
    <reaction evidence="15">
        <text>L-threonyl-[protein] + ATP = O-phospho-L-threonyl-[protein] + ADP + H(+)</text>
        <dbReference type="Rhea" id="RHEA:46608"/>
        <dbReference type="Rhea" id="RHEA-COMP:11060"/>
        <dbReference type="Rhea" id="RHEA-COMP:11605"/>
        <dbReference type="ChEBI" id="CHEBI:15378"/>
        <dbReference type="ChEBI" id="CHEBI:30013"/>
        <dbReference type="ChEBI" id="CHEBI:30616"/>
        <dbReference type="ChEBI" id="CHEBI:61977"/>
        <dbReference type="ChEBI" id="CHEBI:456216"/>
        <dbReference type="EC" id="2.7.11.1"/>
    </reaction>
</comment>
<dbReference type="OMA" id="YSAYRPC"/>
<evidence type="ECO:0000256" key="4">
    <source>
        <dbReference type="ARBA" id="ARBA00022553"/>
    </source>
</evidence>
<dbReference type="EC" id="2.7.11.1" evidence="2"/>
<dbReference type="InterPro" id="IPR011009">
    <property type="entry name" value="Kinase-like_dom_sf"/>
</dbReference>
<dbReference type="PANTHER" id="PTHR45631">
    <property type="entry name" value="OS07G0107800 PROTEIN-RELATED"/>
    <property type="match status" value="1"/>
</dbReference>
<evidence type="ECO:0000256" key="15">
    <source>
        <dbReference type="ARBA" id="ARBA00047899"/>
    </source>
</evidence>
<evidence type="ECO:0000256" key="16">
    <source>
        <dbReference type="ARBA" id="ARBA00048679"/>
    </source>
</evidence>
<evidence type="ECO:0000256" key="19">
    <source>
        <dbReference type="SAM" id="Phobius"/>
    </source>
</evidence>
<evidence type="ECO:0000256" key="2">
    <source>
        <dbReference type="ARBA" id="ARBA00012513"/>
    </source>
</evidence>
<evidence type="ECO:0000313" key="23">
    <source>
        <dbReference type="Proteomes" id="UP000017836"/>
    </source>
</evidence>